<dbReference type="PANTHER" id="PTHR22803">
    <property type="entry name" value="MANNOSE, PHOSPHOLIPASE, LECTIN RECEPTOR RELATED"/>
    <property type="match status" value="1"/>
</dbReference>
<dbReference type="SMART" id="SM00034">
    <property type="entry name" value="CLECT"/>
    <property type="match status" value="2"/>
</dbReference>
<comment type="caution">
    <text evidence="4">The sequence shown here is derived from an EMBL/GenBank/DDBJ whole genome shotgun (WGS) entry which is preliminary data.</text>
</comment>
<dbReference type="EMBL" id="JAODUO010000214">
    <property type="protein sequence ID" value="KAK2186046.1"/>
    <property type="molecule type" value="Genomic_DNA"/>
</dbReference>
<evidence type="ECO:0000259" key="3">
    <source>
        <dbReference type="PROSITE" id="PS50041"/>
    </source>
</evidence>
<reference evidence="4" key="1">
    <citation type="journal article" date="2023" name="Mol. Biol. Evol.">
        <title>Third-Generation Sequencing Reveals the Adaptive Role of the Epigenome in Three Deep-Sea Polychaetes.</title>
        <authorList>
            <person name="Perez M."/>
            <person name="Aroh O."/>
            <person name="Sun Y."/>
            <person name="Lan Y."/>
            <person name="Juniper S.K."/>
            <person name="Young C.R."/>
            <person name="Angers B."/>
            <person name="Qian P.Y."/>
        </authorList>
    </citation>
    <scope>NUCLEOTIDE SEQUENCE</scope>
    <source>
        <strain evidence="4">R07B-5</strain>
    </source>
</reference>
<protein>
    <recommendedName>
        <fullName evidence="3">C-type lectin domain-containing protein</fullName>
    </recommendedName>
</protein>
<keyword evidence="1" id="KW-1015">Disulfide bond</keyword>
<dbReference type="InterPro" id="IPR016186">
    <property type="entry name" value="C-type_lectin-like/link_sf"/>
</dbReference>
<feature type="region of interest" description="Disordered" evidence="2">
    <location>
        <begin position="320"/>
        <end position="344"/>
    </location>
</feature>
<dbReference type="SUPFAM" id="SSF56436">
    <property type="entry name" value="C-type lectin-like"/>
    <property type="match status" value="2"/>
</dbReference>
<feature type="domain" description="C-type lectin" evidence="3">
    <location>
        <begin position="157"/>
        <end position="252"/>
    </location>
</feature>
<feature type="domain" description="C-type lectin" evidence="3">
    <location>
        <begin position="26"/>
        <end position="138"/>
    </location>
</feature>
<dbReference type="InterPro" id="IPR001304">
    <property type="entry name" value="C-type_lectin-like"/>
</dbReference>
<proteinExistence type="predicted"/>
<organism evidence="4 5">
    <name type="scientific">Ridgeia piscesae</name>
    <name type="common">Tubeworm</name>
    <dbReference type="NCBI Taxonomy" id="27915"/>
    <lineage>
        <taxon>Eukaryota</taxon>
        <taxon>Metazoa</taxon>
        <taxon>Spiralia</taxon>
        <taxon>Lophotrochozoa</taxon>
        <taxon>Annelida</taxon>
        <taxon>Polychaeta</taxon>
        <taxon>Sedentaria</taxon>
        <taxon>Canalipalpata</taxon>
        <taxon>Sabellida</taxon>
        <taxon>Siboglinidae</taxon>
        <taxon>Ridgeia</taxon>
    </lineage>
</organism>
<sequence>MCDIKCFQKSNQVSPHKSCHDIPQTGQKVCYYMFSTPTSMAAARAQCQTFHGTLASPSDRTENELLSGFMANNSIQRIWLDGRESRVSWEDVVDSYTAWSQETLERIGQYDSCASLSQTHRFRWDRRKCAEKNAFICERAISESNPCNEPDHISCGDGNTCLIVHRTRTTWFDARQHCLDIGGRLVVINTRCVHAILAISVSIEACVYAGDLLTYFNWETNQPNSPSQTCIVKNSDKWMDRSCSEKYPFVCQVTNGAAPITSKQEEAVVRENTQISCRNGLVTGLACSAVVVALMVGSLSTKLYMAKFAKATPVLVETRMPSRTPSIAPSRRSDTSSKMSSTNGQLRPDFIRAMKYSSNSFSREHQMWA</sequence>
<dbReference type="AlphaFoldDB" id="A0AAD9P0S4"/>
<dbReference type="InterPro" id="IPR016187">
    <property type="entry name" value="CTDL_fold"/>
</dbReference>
<dbReference type="Gene3D" id="3.10.100.10">
    <property type="entry name" value="Mannose-Binding Protein A, subunit A"/>
    <property type="match status" value="3"/>
</dbReference>
<dbReference type="Proteomes" id="UP001209878">
    <property type="component" value="Unassembled WGS sequence"/>
</dbReference>
<gene>
    <name evidence="4" type="ORF">NP493_204g01032</name>
</gene>
<accession>A0AAD9P0S4</accession>
<dbReference type="PROSITE" id="PS00615">
    <property type="entry name" value="C_TYPE_LECTIN_1"/>
    <property type="match status" value="1"/>
</dbReference>
<dbReference type="CDD" id="cd00037">
    <property type="entry name" value="CLECT"/>
    <property type="match status" value="2"/>
</dbReference>
<evidence type="ECO:0000256" key="1">
    <source>
        <dbReference type="ARBA" id="ARBA00023157"/>
    </source>
</evidence>
<dbReference type="Pfam" id="PF00059">
    <property type="entry name" value="Lectin_C"/>
    <property type="match status" value="1"/>
</dbReference>
<dbReference type="InterPro" id="IPR018378">
    <property type="entry name" value="C-type_lectin_CS"/>
</dbReference>
<dbReference type="InterPro" id="IPR050111">
    <property type="entry name" value="C-type_lectin/snaclec_domain"/>
</dbReference>
<evidence type="ECO:0000313" key="4">
    <source>
        <dbReference type="EMBL" id="KAK2186046.1"/>
    </source>
</evidence>
<keyword evidence="5" id="KW-1185">Reference proteome</keyword>
<evidence type="ECO:0000313" key="5">
    <source>
        <dbReference type="Proteomes" id="UP001209878"/>
    </source>
</evidence>
<dbReference type="PROSITE" id="PS50041">
    <property type="entry name" value="C_TYPE_LECTIN_2"/>
    <property type="match status" value="2"/>
</dbReference>
<name>A0AAD9P0S4_RIDPI</name>
<evidence type="ECO:0000256" key="2">
    <source>
        <dbReference type="SAM" id="MobiDB-lite"/>
    </source>
</evidence>